<dbReference type="InterPro" id="IPR010264">
    <property type="entry name" value="Self-incomp_S1"/>
</dbReference>
<evidence type="ECO:0000256" key="1">
    <source>
        <dbReference type="ARBA" id="ARBA00004613"/>
    </source>
</evidence>
<dbReference type="PANTHER" id="PTHR31232:SF149">
    <property type="entry name" value="S-PROTEIN HOMOLOG"/>
    <property type="match status" value="1"/>
</dbReference>
<evidence type="ECO:0000256" key="5">
    <source>
        <dbReference type="ARBA" id="ARBA00022729"/>
    </source>
</evidence>
<accession>A0AAW0J925</accession>
<proteinExistence type="inferred from homology"/>
<name>A0AAW0J925_QUESU</name>
<keyword evidence="5" id="KW-0732">Signal</keyword>
<evidence type="ECO:0000256" key="3">
    <source>
        <dbReference type="ARBA" id="ARBA00022471"/>
    </source>
</evidence>
<evidence type="ECO:0000256" key="6">
    <source>
        <dbReference type="RuleBase" id="RU367044"/>
    </source>
</evidence>
<dbReference type="Proteomes" id="UP000237347">
    <property type="component" value="Unassembled WGS sequence"/>
</dbReference>
<sequence>MIGMQNVNLPNKISIEEYTMILINRIVLLQIFLVLFLSSFHKVKGGLFLRRRVYVELFNDLGLNVTVHCKSGQRDLGSHFIQYPNGFYQFNFKPNTFGTSDYYCNFQWPNNFHWFDIYLFDRDHPQCSNCFWKIRPDGVCKLNYDTKHFHKVKGGLFLRRRVYVELFNDLGLNVTVHCKSGQRDLGSHFIQYPNGFYQFNFKPNTFGTSDYYCNFQWPNNFHWFDIYLFDRDHPQCSNCFWKIRPDGVCKLNYDTKQYDLCYPWNSN</sequence>
<keyword evidence="8" id="KW-1185">Reference proteome</keyword>
<dbReference type="GO" id="GO:0005576">
    <property type="term" value="C:extracellular region"/>
    <property type="evidence" value="ECO:0007669"/>
    <property type="project" value="UniProtKB-SubCell"/>
</dbReference>
<organism evidence="7 8">
    <name type="scientific">Quercus suber</name>
    <name type="common">Cork oak</name>
    <dbReference type="NCBI Taxonomy" id="58331"/>
    <lineage>
        <taxon>Eukaryota</taxon>
        <taxon>Viridiplantae</taxon>
        <taxon>Streptophyta</taxon>
        <taxon>Embryophyta</taxon>
        <taxon>Tracheophyta</taxon>
        <taxon>Spermatophyta</taxon>
        <taxon>Magnoliopsida</taxon>
        <taxon>eudicotyledons</taxon>
        <taxon>Gunneridae</taxon>
        <taxon>Pentapetalae</taxon>
        <taxon>rosids</taxon>
        <taxon>fabids</taxon>
        <taxon>Fagales</taxon>
        <taxon>Fagaceae</taxon>
        <taxon>Quercus</taxon>
    </lineage>
</organism>
<evidence type="ECO:0000313" key="7">
    <source>
        <dbReference type="EMBL" id="KAK7823088.1"/>
    </source>
</evidence>
<evidence type="ECO:0000256" key="4">
    <source>
        <dbReference type="ARBA" id="ARBA00022525"/>
    </source>
</evidence>
<reference evidence="7 8" key="1">
    <citation type="journal article" date="2018" name="Sci. Data">
        <title>The draft genome sequence of cork oak.</title>
        <authorList>
            <person name="Ramos A.M."/>
            <person name="Usie A."/>
            <person name="Barbosa P."/>
            <person name="Barros P.M."/>
            <person name="Capote T."/>
            <person name="Chaves I."/>
            <person name="Simoes F."/>
            <person name="Abreu I."/>
            <person name="Carrasquinho I."/>
            <person name="Faro C."/>
            <person name="Guimaraes J.B."/>
            <person name="Mendonca D."/>
            <person name="Nobrega F."/>
            <person name="Rodrigues L."/>
            <person name="Saibo N.J.M."/>
            <person name="Varela M.C."/>
            <person name="Egas C."/>
            <person name="Matos J."/>
            <person name="Miguel C.M."/>
            <person name="Oliveira M.M."/>
            <person name="Ricardo C.P."/>
            <person name="Goncalves S."/>
        </authorList>
    </citation>
    <scope>NUCLEOTIDE SEQUENCE [LARGE SCALE GENOMIC DNA]</scope>
    <source>
        <strain evidence="8">cv. HL8</strain>
    </source>
</reference>
<dbReference type="GO" id="GO:0060320">
    <property type="term" value="P:rejection of self pollen"/>
    <property type="evidence" value="ECO:0007669"/>
    <property type="project" value="UniProtKB-KW"/>
</dbReference>
<protein>
    <recommendedName>
        <fullName evidence="6">S-protein homolog</fullName>
    </recommendedName>
</protein>
<gene>
    <name evidence="7" type="primary">SPH2_3</name>
    <name evidence="7" type="ORF">CFP56_035924</name>
</gene>
<dbReference type="EMBL" id="PKMF04000646">
    <property type="protein sequence ID" value="KAK7823088.1"/>
    <property type="molecule type" value="Genomic_DNA"/>
</dbReference>
<comment type="caution">
    <text evidence="7">The sequence shown here is derived from an EMBL/GenBank/DDBJ whole genome shotgun (WGS) entry which is preliminary data.</text>
</comment>
<dbReference type="PANTHER" id="PTHR31232">
    <property type="match status" value="1"/>
</dbReference>
<dbReference type="Pfam" id="PF05938">
    <property type="entry name" value="Self-incomp_S1"/>
    <property type="match status" value="2"/>
</dbReference>
<evidence type="ECO:0000256" key="2">
    <source>
        <dbReference type="ARBA" id="ARBA00005581"/>
    </source>
</evidence>
<dbReference type="AlphaFoldDB" id="A0AAW0J925"/>
<keyword evidence="4 6" id="KW-0964">Secreted</keyword>
<comment type="similarity">
    <text evidence="2 6">Belongs to the plant self-incompatibility (S1) protein family.</text>
</comment>
<comment type="subcellular location">
    <subcellularLocation>
        <location evidence="1 6">Secreted</location>
    </subcellularLocation>
</comment>
<keyword evidence="3 6" id="KW-0713">Self-incompatibility</keyword>
<evidence type="ECO:0000313" key="8">
    <source>
        <dbReference type="Proteomes" id="UP000237347"/>
    </source>
</evidence>